<comment type="caution">
    <text evidence="11">The sequence shown here is derived from an EMBL/GenBank/DDBJ whole genome shotgun (WGS) entry which is preliminary data.</text>
</comment>
<keyword evidence="3" id="KW-0597">Phosphoprotein</keyword>
<feature type="transmembrane region" description="Helical" evidence="9">
    <location>
        <begin position="21"/>
        <end position="41"/>
    </location>
</feature>
<sequence>MNERAQRRRGWFDQLTADISYNFAGFFIGLPAFVLAIALFSAGISTAIIYIGVFILVGGLYTARFFASAERQLSERNRGPLPPVYYKSGSNSSRLRAVLVPITDLQSWKDLIHAVVSFPVRVAAFSITLTWIAGALGAMTQWMWMRFIPGPPSDIWDLLGVDPALHWLFQFATGLVLLLTLPAVAKGLALLQRALAVGLLTNERRHLQERTEYLTNSRSSVVAAEAGTLRRIERDIHDGPQQRIVRMAMDLESAKRRLQPGDSETRELIEGAIDQSREALAELRSLSRGIAPPILIERGLPAALDAAAARCPVPVTLSTDGMGTGRFTPAAESAAYFAAVEALTNVAKHSNATECRLSARAEEDVLTVEVHDNGRGGAHVGKGTGLAGLQDRLAGVDGALEVDSPAAEGTTVRISIPVSVIQPV</sequence>
<evidence type="ECO:0000256" key="8">
    <source>
        <dbReference type="ARBA" id="ARBA00023012"/>
    </source>
</evidence>
<dbReference type="Pfam" id="PF07730">
    <property type="entry name" value="HisKA_3"/>
    <property type="match status" value="1"/>
</dbReference>
<accession>A0ABP5MCC3</accession>
<evidence type="ECO:0000256" key="4">
    <source>
        <dbReference type="ARBA" id="ARBA00022679"/>
    </source>
</evidence>
<dbReference type="InterPro" id="IPR050482">
    <property type="entry name" value="Sensor_HK_TwoCompSys"/>
</dbReference>
<keyword evidence="4" id="KW-0808">Transferase</keyword>
<feature type="transmembrane region" description="Helical" evidence="9">
    <location>
        <begin position="164"/>
        <end position="185"/>
    </location>
</feature>
<dbReference type="CDD" id="cd16917">
    <property type="entry name" value="HATPase_UhpB-NarQ-NarX-like"/>
    <property type="match status" value="1"/>
</dbReference>
<reference evidence="12" key="1">
    <citation type="journal article" date="2019" name="Int. J. Syst. Evol. Microbiol.">
        <title>The Global Catalogue of Microorganisms (GCM) 10K type strain sequencing project: providing services to taxonomists for standard genome sequencing and annotation.</title>
        <authorList>
            <consortium name="The Broad Institute Genomics Platform"/>
            <consortium name="The Broad Institute Genome Sequencing Center for Infectious Disease"/>
            <person name="Wu L."/>
            <person name="Ma J."/>
        </authorList>
    </citation>
    <scope>NUCLEOTIDE SEQUENCE [LARGE SCALE GENOMIC DNA]</scope>
    <source>
        <strain evidence="12">JCM 14917</strain>
    </source>
</reference>
<keyword evidence="7" id="KW-0067">ATP-binding</keyword>
<dbReference type="RefSeq" id="WP_346027158.1">
    <property type="nucleotide sequence ID" value="NZ_BAAAON010000001.1"/>
</dbReference>
<evidence type="ECO:0000313" key="11">
    <source>
        <dbReference type="EMBL" id="GAA2172191.1"/>
    </source>
</evidence>
<evidence type="ECO:0000256" key="9">
    <source>
        <dbReference type="SAM" id="Phobius"/>
    </source>
</evidence>
<feature type="transmembrane region" description="Helical" evidence="9">
    <location>
        <begin position="122"/>
        <end position="144"/>
    </location>
</feature>
<keyword evidence="9" id="KW-0812">Transmembrane</keyword>
<gene>
    <name evidence="11" type="ORF">GCM10009784_01670</name>
</gene>
<evidence type="ECO:0000259" key="10">
    <source>
        <dbReference type="SMART" id="SM00387"/>
    </source>
</evidence>
<dbReference type="EC" id="2.7.13.3" evidence="2"/>
<keyword evidence="8" id="KW-0902">Two-component regulatory system</keyword>
<dbReference type="Gene3D" id="1.20.5.1930">
    <property type="match status" value="1"/>
</dbReference>
<keyword evidence="9" id="KW-1133">Transmembrane helix</keyword>
<evidence type="ECO:0000256" key="7">
    <source>
        <dbReference type="ARBA" id="ARBA00022840"/>
    </source>
</evidence>
<dbReference type="Pfam" id="PF13796">
    <property type="entry name" value="Sensor"/>
    <property type="match status" value="1"/>
</dbReference>
<feature type="transmembrane region" description="Helical" evidence="9">
    <location>
        <begin position="47"/>
        <end position="67"/>
    </location>
</feature>
<dbReference type="InterPro" id="IPR003594">
    <property type="entry name" value="HATPase_dom"/>
</dbReference>
<dbReference type="Proteomes" id="UP001500974">
    <property type="component" value="Unassembled WGS sequence"/>
</dbReference>
<name>A0ABP5MCC3_9MICC</name>
<protein>
    <recommendedName>
        <fullName evidence="2">histidine kinase</fullName>
        <ecNumber evidence="2">2.7.13.3</ecNumber>
    </recommendedName>
</protein>
<dbReference type="InterPro" id="IPR025828">
    <property type="entry name" value="Put_sensor_dom"/>
</dbReference>
<keyword evidence="12" id="KW-1185">Reference proteome</keyword>
<evidence type="ECO:0000256" key="3">
    <source>
        <dbReference type="ARBA" id="ARBA00022553"/>
    </source>
</evidence>
<dbReference type="InterPro" id="IPR011712">
    <property type="entry name" value="Sig_transdc_His_kin_sub3_dim/P"/>
</dbReference>
<dbReference type="Gene3D" id="3.30.565.10">
    <property type="entry name" value="Histidine kinase-like ATPase, C-terminal domain"/>
    <property type="match status" value="1"/>
</dbReference>
<comment type="catalytic activity">
    <reaction evidence="1">
        <text>ATP + protein L-histidine = ADP + protein N-phospho-L-histidine.</text>
        <dbReference type="EC" id="2.7.13.3"/>
    </reaction>
</comment>
<keyword evidence="5" id="KW-0547">Nucleotide-binding</keyword>
<dbReference type="SMART" id="SM00387">
    <property type="entry name" value="HATPase_c"/>
    <property type="match status" value="1"/>
</dbReference>
<evidence type="ECO:0000256" key="1">
    <source>
        <dbReference type="ARBA" id="ARBA00000085"/>
    </source>
</evidence>
<evidence type="ECO:0000256" key="5">
    <source>
        <dbReference type="ARBA" id="ARBA00022741"/>
    </source>
</evidence>
<dbReference type="SUPFAM" id="SSF55874">
    <property type="entry name" value="ATPase domain of HSP90 chaperone/DNA topoisomerase II/histidine kinase"/>
    <property type="match status" value="1"/>
</dbReference>
<dbReference type="InterPro" id="IPR036890">
    <property type="entry name" value="HATPase_C_sf"/>
</dbReference>
<evidence type="ECO:0000256" key="6">
    <source>
        <dbReference type="ARBA" id="ARBA00022777"/>
    </source>
</evidence>
<dbReference type="PANTHER" id="PTHR24421">
    <property type="entry name" value="NITRATE/NITRITE SENSOR PROTEIN NARX-RELATED"/>
    <property type="match status" value="1"/>
</dbReference>
<dbReference type="PANTHER" id="PTHR24421:SF10">
    <property type="entry name" value="NITRATE_NITRITE SENSOR PROTEIN NARQ"/>
    <property type="match status" value="1"/>
</dbReference>
<dbReference type="GO" id="GO:0016301">
    <property type="term" value="F:kinase activity"/>
    <property type="evidence" value="ECO:0007669"/>
    <property type="project" value="UniProtKB-KW"/>
</dbReference>
<proteinExistence type="predicted"/>
<keyword evidence="9" id="KW-0472">Membrane</keyword>
<keyword evidence="6 11" id="KW-0418">Kinase</keyword>
<dbReference type="EMBL" id="BAAAON010000001">
    <property type="protein sequence ID" value="GAA2172191.1"/>
    <property type="molecule type" value="Genomic_DNA"/>
</dbReference>
<feature type="domain" description="Histidine kinase/HSP90-like ATPase" evidence="10">
    <location>
        <begin position="330"/>
        <end position="420"/>
    </location>
</feature>
<organism evidence="11 12">
    <name type="scientific">Arthrobacter parietis</name>
    <dbReference type="NCBI Taxonomy" id="271434"/>
    <lineage>
        <taxon>Bacteria</taxon>
        <taxon>Bacillati</taxon>
        <taxon>Actinomycetota</taxon>
        <taxon>Actinomycetes</taxon>
        <taxon>Micrococcales</taxon>
        <taxon>Micrococcaceae</taxon>
        <taxon>Arthrobacter</taxon>
    </lineage>
</organism>
<evidence type="ECO:0000313" key="12">
    <source>
        <dbReference type="Proteomes" id="UP001500974"/>
    </source>
</evidence>
<dbReference type="Pfam" id="PF02518">
    <property type="entry name" value="HATPase_c"/>
    <property type="match status" value="1"/>
</dbReference>
<evidence type="ECO:0000256" key="2">
    <source>
        <dbReference type="ARBA" id="ARBA00012438"/>
    </source>
</evidence>